<dbReference type="InterPro" id="IPR000871">
    <property type="entry name" value="Beta-lactam_class-A"/>
</dbReference>
<dbReference type="Gene3D" id="3.40.710.10">
    <property type="entry name" value="DD-peptidase/beta-lactamase superfamily"/>
    <property type="match status" value="1"/>
</dbReference>
<proteinExistence type="predicted"/>
<dbReference type="InterPro" id="IPR012338">
    <property type="entry name" value="Beta-lactam/transpept-like"/>
</dbReference>
<dbReference type="EMBL" id="CP108195">
    <property type="protein sequence ID" value="WTS16240.1"/>
    <property type="molecule type" value="Genomic_DNA"/>
</dbReference>
<protein>
    <submittedName>
        <fullName evidence="2">Class A beta-lactamase-related serine hydrolase</fullName>
    </submittedName>
</protein>
<dbReference type="GO" id="GO:0030655">
    <property type="term" value="P:beta-lactam antibiotic catabolic process"/>
    <property type="evidence" value="ECO:0007669"/>
    <property type="project" value="InterPro"/>
</dbReference>
<sequence length="320" mass="31658">MHRNGLAAWAALLTGTLVGTLIGCSPGGAGQAVPVAATASAPSSGVASASAPAEEASVDRDDALAKTLKPLLPEGDARVSVAVAALDGATDRAVYDGTSAFDTASIVKVDILAALLLRAQDAGRALTPQERAYATAMIENSDNASATALWEAIGGADGLDAANLTLGLTGTRAGAGGEWGLTQTTAEDQLMLLRAVFGTEDTKSTEGAAGAEGAEGGTEGADSGLSEASRAYVAGLMGRIASDQRWGVSAAADSASVCALKNGWLPRSATGLWDINSVGRVSVGGKRYLVSVLSDGSTTKEAGVALVEGVAKAAVAVLSG</sequence>
<accession>A0AAU1UFF9</accession>
<gene>
    <name evidence="2" type="ORF">OHU69_37465</name>
</gene>
<dbReference type="GO" id="GO:0046677">
    <property type="term" value="P:response to antibiotic"/>
    <property type="evidence" value="ECO:0007669"/>
    <property type="project" value="InterPro"/>
</dbReference>
<dbReference type="PANTHER" id="PTHR35333:SF3">
    <property type="entry name" value="BETA-LACTAMASE-TYPE TRANSPEPTIDASE FOLD CONTAINING PROTEIN"/>
    <property type="match status" value="1"/>
</dbReference>
<evidence type="ECO:0000313" key="2">
    <source>
        <dbReference type="EMBL" id="WTS16240.1"/>
    </source>
</evidence>
<dbReference type="PROSITE" id="PS51257">
    <property type="entry name" value="PROKAR_LIPOPROTEIN"/>
    <property type="match status" value="1"/>
</dbReference>
<keyword evidence="2" id="KW-0378">Hydrolase</keyword>
<dbReference type="SUPFAM" id="SSF56601">
    <property type="entry name" value="beta-lactamase/transpeptidase-like"/>
    <property type="match status" value="1"/>
</dbReference>
<dbReference type="GO" id="GO:0008800">
    <property type="term" value="F:beta-lactamase activity"/>
    <property type="evidence" value="ECO:0007669"/>
    <property type="project" value="InterPro"/>
</dbReference>
<dbReference type="PANTHER" id="PTHR35333">
    <property type="entry name" value="BETA-LACTAMASE"/>
    <property type="match status" value="1"/>
</dbReference>
<reference evidence="2" key="1">
    <citation type="submission" date="2022-10" db="EMBL/GenBank/DDBJ databases">
        <title>The complete genomes of actinobacterial strains from the NBC collection.</title>
        <authorList>
            <person name="Joergensen T.S."/>
            <person name="Alvarez Arevalo M."/>
            <person name="Sterndorff E.B."/>
            <person name="Faurdal D."/>
            <person name="Vuksanovic O."/>
            <person name="Mourched A.-S."/>
            <person name="Charusanti P."/>
            <person name="Shaw S."/>
            <person name="Blin K."/>
            <person name="Weber T."/>
        </authorList>
    </citation>
    <scope>NUCLEOTIDE SEQUENCE</scope>
    <source>
        <strain evidence="2">NBC_00119</strain>
    </source>
</reference>
<name>A0AAU1UFF9_9ACTN</name>
<feature type="region of interest" description="Disordered" evidence="1">
    <location>
        <begin position="203"/>
        <end position="224"/>
    </location>
</feature>
<dbReference type="AlphaFoldDB" id="A0AAU1UFF9"/>
<evidence type="ECO:0000256" key="1">
    <source>
        <dbReference type="SAM" id="MobiDB-lite"/>
    </source>
</evidence>
<organism evidence="2">
    <name type="scientific">Streptomyces sp. NBC_00119</name>
    <dbReference type="NCBI Taxonomy" id="2975659"/>
    <lineage>
        <taxon>Bacteria</taxon>
        <taxon>Bacillati</taxon>
        <taxon>Actinomycetota</taxon>
        <taxon>Actinomycetes</taxon>
        <taxon>Kitasatosporales</taxon>
        <taxon>Streptomycetaceae</taxon>
        <taxon>Streptomyces</taxon>
    </lineage>
</organism>